<dbReference type="GO" id="GO:0000139">
    <property type="term" value="C:Golgi membrane"/>
    <property type="evidence" value="ECO:0007669"/>
    <property type="project" value="UniProtKB-SubCell"/>
</dbReference>
<keyword evidence="12" id="KW-0735">Signal-anchor</keyword>
<name>A0A813K3E4_POLGL</name>
<dbReference type="EMBL" id="CAJNNW010028415">
    <property type="protein sequence ID" value="CAE8695993.1"/>
    <property type="molecule type" value="Genomic_DNA"/>
</dbReference>
<comment type="pathway">
    <text evidence="4">Glycan metabolism; heparan sulfate biosynthesis.</text>
</comment>
<dbReference type="PANTHER" id="PTHR46025:SF3">
    <property type="entry name" value="XYLOSYLTRANSFERASE OXT"/>
    <property type="match status" value="1"/>
</dbReference>
<dbReference type="InterPro" id="IPR043538">
    <property type="entry name" value="XYLT"/>
</dbReference>
<accession>A0A813K3E4</accession>
<evidence type="ECO:0000256" key="16">
    <source>
        <dbReference type="ARBA" id="ARBA00023157"/>
    </source>
</evidence>
<keyword evidence="10" id="KW-0479">Metal-binding</keyword>
<dbReference type="GO" id="GO:0030158">
    <property type="term" value="F:protein xylosyltransferase activity"/>
    <property type="evidence" value="ECO:0007669"/>
    <property type="project" value="UniProtKB-EC"/>
</dbReference>
<evidence type="ECO:0000256" key="3">
    <source>
        <dbReference type="ARBA" id="ARBA00004840"/>
    </source>
</evidence>
<keyword evidence="16" id="KW-1015">Disulfide bond</keyword>
<protein>
    <recommendedName>
        <fullName evidence="6">protein xylosyltransferase</fullName>
        <ecNumber evidence="6">2.4.2.26</ecNumber>
    </recommendedName>
    <alternativeName>
        <fullName evidence="18">Peptide O-xylosyltransferase</fullName>
    </alternativeName>
</protein>
<gene>
    <name evidence="20" type="ORF">PGLA2088_LOCUS29621</name>
</gene>
<evidence type="ECO:0000256" key="13">
    <source>
        <dbReference type="ARBA" id="ARBA00022989"/>
    </source>
</evidence>
<dbReference type="Proteomes" id="UP000626109">
    <property type="component" value="Unassembled WGS sequence"/>
</dbReference>
<evidence type="ECO:0000256" key="18">
    <source>
        <dbReference type="ARBA" id="ARBA00042865"/>
    </source>
</evidence>
<keyword evidence="11" id="KW-0256">Endoplasmic reticulum</keyword>
<keyword evidence="17" id="KW-0325">Glycoprotein</keyword>
<reference evidence="20" key="1">
    <citation type="submission" date="2021-02" db="EMBL/GenBank/DDBJ databases">
        <authorList>
            <person name="Dougan E. K."/>
            <person name="Rhodes N."/>
            <person name="Thang M."/>
            <person name="Chan C."/>
        </authorList>
    </citation>
    <scope>NUCLEOTIDE SEQUENCE</scope>
</reference>
<comment type="pathway">
    <text evidence="3">Glycan metabolism; chondroitin sulfate biosynthesis.</text>
</comment>
<evidence type="ECO:0000313" key="20">
    <source>
        <dbReference type="EMBL" id="CAE8695993.1"/>
    </source>
</evidence>
<keyword evidence="15" id="KW-0472">Membrane</keyword>
<evidence type="ECO:0000256" key="17">
    <source>
        <dbReference type="ARBA" id="ARBA00023180"/>
    </source>
</evidence>
<evidence type="ECO:0000256" key="9">
    <source>
        <dbReference type="ARBA" id="ARBA00022692"/>
    </source>
</evidence>
<keyword evidence="9" id="KW-0812">Transmembrane</keyword>
<evidence type="ECO:0000256" key="7">
    <source>
        <dbReference type="ARBA" id="ARBA00022676"/>
    </source>
</evidence>
<evidence type="ECO:0000256" key="19">
    <source>
        <dbReference type="ARBA" id="ARBA00047847"/>
    </source>
</evidence>
<evidence type="ECO:0000256" key="6">
    <source>
        <dbReference type="ARBA" id="ARBA00011972"/>
    </source>
</evidence>
<proteinExistence type="inferred from homology"/>
<dbReference type="InterPro" id="IPR003406">
    <property type="entry name" value="Glyco_trans_14"/>
</dbReference>
<dbReference type="GO" id="GO:0046872">
    <property type="term" value="F:metal ion binding"/>
    <property type="evidence" value="ECO:0007669"/>
    <property type="project" value="UniProtKB-KW"/>
</dbReference>
<dbReference type="UniPathway" id="UPA00756"/>
<keyword evidence="14" id="KW-0333">Golgi apparatus</keyword>
<dbReference type="PANTHER" id="PTHR46025">
    <property type="entry name" value="XYLOSYLTRANSFERASE OXT"/>
    <property type="match status" value="1"/>
</dbReference>
<sequence length="714" mass="78337">MRHLGSPWQHADRSCFSRISRPLSVGRTLWIAFFAAAAGRLQVVGSSLLTAAIEQNRSVAFKDCMRRSGGGGDEALSSLLKSTSRQCRKGLKSFYCQRVADVPVVRESAPMEQFCGRSGESAASQKAAFQLEPVQNARVAFFVLAFGYPENVGRLISKIVQFAFHVLVHVDIKRPAYLRQLTDWVGAQGLEAKVNVTSEYRVNRGGVSTLKAWLGGMMWLLEHVNNWDYFVNLNDSDYPIARLDSLGRFLWLNRGSNFVNVGSAYKDCDCGRYLVYECGDELYSIAPELRYPRRPELQHASGPNLVAVTRDFAQYIASNRNVSGSPVKQVLDDLSILQQPDEKFFQTISVNSPYCRRHVRWGFHIWDRPGLSQDASTPEVAGPELKMLTPPLLSATFWPKLQDVKRTRLAVFFARKFDNKQTANIQDDVDAALSGDTADFSMDAGSWNQLEARAAEWLGALSRVVLGDAVGQQLDSLQVWQQSPVDGVYFAVSRFRARVRLPCASPPVRTTQTALAFNSVTDVFGSSSEGAIPVVALRSSGSPAQRGCRAVGWALLEELGARAPPAGPAESERSSALPSIGALRVGVDWSQELLTFLGPVSILPAGNLGKVMAVIYWTIAAARAFEEIGEYQELEVQWTSPHGKSGVERATLAPNSLVSWAAMPSSLPSQAGNWSVEVWLAGILQGSRTFHACSGSCSKLHAEAVTQYFQIVST</sequence>
<dbReference type="EC" id="2.4.2.26" evidence="6"/>
<dbReference type="AlphaFoldDB" id="A0A813K3E4"/>
<dbReference type="GO" id="GO:0050650">
    <property type="term" value="P:chondroitin sulfate proteoglycan biosynthetic process"/>
    <property type="evidence" value="ECO:0007669"/>
    <property type="project" value="TreeGrafter"/>
</dbReference>
<evidence type="ECO:0000256" key="4">
    <source>
        <dbReference type="ARBA" id="ARBA00005093"/>
    </source>
</evidence>
<dbReference type="Pfam" id="PF02485">
    <property type="entry name" value="Branch"/>
    <property type="match status" value="1"/>
</dbReference>
<evidence type="ECO:0000256" key="15">
    <source>
        <dbReference type="ARBA" id="ARBA00023136"/>
    </source>
</evidence>
<evidence type="ECO:0000256" key="8">
    <source>
        <dbReference type="ARBA" id="ARBA00022679"/>
    </source>
</evidence>
<evidence type="ECO:0000256" key="5">
    <source>
        <dbReference type="ARBA" id="ARBA00010195"/>
    </source>
</evidence>
<organism evidence="20 21">
    <name type="scientific">Polarella glacialis</name>
    <name type="common">Dinoflagellate</name>
    <dbReference type="NCBI Taxonomy" id="89957"/>
    <lineage>
        <taxon>Eukaryota</taxon>
        <taxon>Sar</taxon>
        <taxon>Alveolata</taxon>
        <taxon>Dinophyceae</taxon>
        <taxon>Suessiales</taxon>
        <taxon>Suessiaceae</taxon>
        <taxon>Polarella</taxon>
    </lineage>
</organism>
<evidence type="ECO:0000256" key="12">
    <source>
        <dbReference type="ARBA" id="ARBA00022968"/>
    </source>
</evidence>
<evidence type="ECO:0000256" key="14">
    <source>
        <dbReference type="ARBA" id="ARBA00023034"/>
    </source>
</evidence>
<comment type="subcellular location">
    <subcellularLocation>
        <location evidence="2">Endoplasmic reticulum membrane</location>
        <topology evidence="2">Single-pass type II membrane protein</topology>
    </subcellularLocation>
    <subcellularLocation>
        <location evidence="1">Golgi apparatus membrane</location>
        <topology evidence="1">Single-pass type II membrane protein</topology>
    </subcellularLocation>
</comment>
<evidence type="ECO:0000256" key="1">
    <source>
        <dbReference type="ARBA" id="ARBA00004323"/>
    </source>
</evidence>
<keyword evidence="8" id="KW-0808">Transferase</keyword>
<evidence type="ECO:0000313" key="21">
    <source>
        <dbReference type="Proteomes" id="UP000626109"/>
    </source>
</evidence>
<keyword evidence="13" id="KW-1133">Transmembrane helix</keyword>
<dbReference type="GO" id="GO:0015012">
    <property type="term" value="P:heparan sulfate proteoglycan biosynthetic process"/>
    <property type="evidence" value="ECO:0007669"/>
    <property type="project" value="UniProtKB-UniPathway"/>
</dbReference>
<keyword evidence="7" id="KW-0328">Glycosyltransferase</keyword>
<comment type="catalytic activity">
    <reaction evidence="19">
        <text>UDP-alpha-D-xylose + L-seryl-[protein] = 3-O-(beta-D-xylosyl)-L-seryl-[protein] + UDP + H(+)</text>
        <dbReference type="Rhea" id="RHEA:50192"/>
        <dbReference type="Rhea" id="RHEA-COMP:9863"/>
        <dbReference type="Rhea" id="RHEA-COMP:12567"/>
        <dbReference type="ChEBI" id="CHEBI:15378"/>
        <dbReference type="ChEBI" id="CHEBI:29999"/>
        <dbReference type="ChEBI" id="CHEBI:57632"/>
        <dbReference type="ChEBI" id="CHEBI:58223"/>
        <dbReference type="ChEBI" id="CHEBI:132085"/>
        <dbReference type="EC" id="2.4.2.26"/>
    </reaction>
</comment>
<comment type="caution">
    <text evidence="20">The sequence shown here is derived from an EMBL/GenBank/DDBJ whole genome shotgun (WGS) entry which is preliminary data.</text>
</comment>
<dbReference type="GO" id="GO:0005789">
    <property type="term" value="C:endoplasmic reticulum membrane"/>
    <property type="evidence" value="ECO:0007669"/>
    <property type="project" value="UniProtKB-SubCell"/>
</dbReference>
<evidence type="ECO:0000256" key="11">
    <source>
        <dbReference type="ARBA" id="ARBA00022824"/>
    </source>
</evidence>
<evidence type="ECO:0000256" key="2">
    <source>
        <dbReference type="ARBA" id="ARBA00004648"/>
    </source>
</evidence>
<evidence type="ECO:0000256" key="10">
    <source>
        <dbReference type="ARBA" id="ARBA00022723"/>
    </source>
</evidence>
<dbReference type="UniPathway" id="UPA00755"/>
<comment type="similarity">
    <text evidence="5">Belongs to the glycosyltransferase 14 family. XylT subfamily.</text>
</comment>